<feature type="region of interest" description="Disordered" evidence="6">
    <location>
        <begin position="763"/>
        <end position="788"/>
    </location>
</feature>
<feature type="region of interest" description="Disordered" evidence="6">
    <location>
        <begin position="937"/>
        <end position="961"/>
    </location>
</feature>
<evidence type="ECO:0000256" key="1">
    <source>
        <dbReference type="ARBA" id="ARBA00000085"/>
    </source>
</evidence>
<feature type="region of interest" description="Disordered" evidence="6">
    <location>
        <begin position="345"/>
        <end position="383"/>
    </location>
</feature>
<dbReference type="PROSITE" id="PS50109">
    <property type="entry name" value="HIS_KIN"/>
    <property type="match status" value="2"/>
</dbReference>
<keyword evidence="5" id="KW-0418">Kinase</keyword>
<dbReference type="GO" id="GO:0009927">
    <property type="term" value="F:histidine phosphotransfer kinase activity"/>
    <property type="evidence" value="ECO:0007669"/>
    <property type="project" value="TreeGrafter"/>
</dbReference>
<dbReference type="SUPFAM" id="SSF47384">
    <property type="entry name" value="Homodimeric domain of signal transducing histidine kinase"/>
    <property type="match status" value="1"/>
</dbReference>
<feature type="compositionally biased region" description="Polar residues" evidence="6">
    <location>
        <begin position="769"/>
        <end position="788"/>
    </location>
</feature>
<evidence type="ECO:0000256" key="2">
    <source>
        <dbReference type="ARBA" id="ARBA00012438"/>
    </source>
</evidence>
<comment type="caution">
    <text evidence="8">The sequence shown here is derived from an EMBL/GenBank/DDBJ whole genome shotgun (WGS) entry which is preliminary data.</text>
</comment>
<evidence type="ECO:0000256" key="4">
    <source>
        <dbReference type="ARBA" id="ARBA00022679"/>
    </source>
</evidence>
<dbReference type="Proteomes" id="UP000785679">
    <property type="component" value="Unassembled WGS sequence"/>
</dbReference>
<dbReference type="Gene3D" id="3.30.565.10">
    <property type="entry name" value="Histidine kinase-like ATPase, C-terminal domain"/>
    <property type="match status" value="2"/>
</dbReference>
<dbReference type="GO" id="GO:0000155">
    <property type="term" value="F:phosphorelay sensor kinase activity"/>
    <property type="evidence" value="ECO:0007669"/>
    <property type="project" value="InterPro"/>
</dbReference>
<organism evidence="8 9">
    <name type="scientific">Halteria grandinella</name>
    <dbReference type="NCBI Taxonomy" id="5974"/>
    <lineage>
        <taxon>Eukaryota</taxon>
        <taxon>Sar</taxon>
        <taxon>Alveolata</taxon>
        <taxon>Ciliophora</taxon>
        <taxon>Intramacronucleata</taxon>
        <taxon>Spirotrichea</taxon>
        <taxon>Stichotrichia</taxon>
        <taxon>Sporadotrichida</taxon>
        <taxon>Halteriidae</taxon>
        <taxon>Halteria</taxon>
    </lineage>
</organism>
<comment type="catalytic activity">
    <reaction evidence="1">
        <text>ATP + protein L-histidine = ADP + protein N-phospho-L-histidine.</text>
        <dbReference type="EC" id="2.7.13.3"/>
    </reaction>
</comment>
<feature type="compositionally biased region" description="Polar residues" evidence="6">
    <location>
        <begin position="345"/>
        <end position="354"/>
    </location>
</feature>
<dbReference type="EMBL" id="RRYP01016699">
    <property type="protein sequence ID" value="TNV74709.1"/>
    <property type="molecule type" value="Genomic_DNA"/>
</dbReference>
<keyword evidence="9" id="KW-1185">Reference proteome</keyword>
<accession>A0A8J8NHB2</accession>
<feature type="region of interest" description="Disordered" evidence="6">
    <location>
        <begin position="311"/>
        <end position="332"/>
    </location>
</feature>
<dbReference type="PANTHER" id="PTHR43047">
    <property type="entry name" value="TWO-COMPONENT HISTIDINE PROTEIN KINASE"/>
    <property type="match status" value="1"/>
</dbReference>
<dbReference type="SMART" id="SM00388">
    <property type="entry name" value="HisKA"/>
    <property type="match status" value="1"/>
</dbReference>
<dbReference type="GO" id="GO:0005886">
    <property type="term" value="C:plasma membrane"/>
    <property type="evidence" value="ECO:0007669"/>
    <property type="project" value="TreeGrafter"/>
</dbReference>
<reference evidence="8" key="1">
    <citation type="submission" date="2019-06" db="EMBL/GenBank/DDBJ databases">
        <authorList>
            <person name="Zheng W."/>
        </authorList>
    </citation>
    <scope>NUCLEOTIDE SEQUENCE</scope>
    <source>
        <strain evidence="8">QDHG01</strain>
    </source>
</reference>
<dbReference type="PRINTS" id="PR00344">
    <property type="entry name" value="BCTRLSENSOR"/>
</dbReference>
<evidence type="ECO:0000256" key="6">
    <source>
        <dbReference type="SAM" id="MobiDB-lite"/>
    </source>
</evidence>
<dbReference type="EC" id="2.7.13.3" evidence="2"/>
<dbReference type="InterPro" id="IPR003661">
    <property type="entry name" value="HisK_dim/P_dom"/>
</dbReference>
<keyword evidence="4" id="KW-0808">Transferase</keyword>
<feature type="domain" description="Histidine kinase" evidence="7">
    <location>
        <begin position="44"/>
        <end position="182"/>
    </location>
</feature>
<dbReference type="InterPro" id="IPR036890">
    <property type="entry name" value="HATPase_C_sf"/>
</dbReference>
<evidence type="ECO:0000259" key="7">
    <source>
        <dbReference type="PROSITE" id="PS50109"/>
    </source>
</evidence>
<dbReference type="Pfam" id="PF02518">
    <property type="entry name" value="HATPase_c"/>
    <property type="match status" value="1"/>
</dbReference>
<dbReference type="SMART" id="SM00387">
    <property type="entry name" value="HATPase_c"/>
    <property type="match status" value="1"/>
</dbReference>
<dbReference type="Pfam" id="PF00512">
    <property type="entry name" value="HisKA"/>
    <property type="match status" value="1"/>
</dbReference>
<evidence type="ECO:0000313" key="9">
    <source>
        <dbReference type="Proteomes" id="UP000785679"/>
    </source>
</evidence>
<evidence type="ECO:0000256" key="5">
    <source>
        <dbReference type="ARBA" id="ARBA00022777"/>
    </source>
</evidence>
<dbReference type="OrthoDB" id="1722337at2759"/>
<dbReference type="InterPro" id="IPR003594">
    <property type="entry name" value="HATPase_dom"/>
</dbReference>
<feature type="domain" description="Histidine kinase" evidence="7">
    <location>
        <begin position="1140"/>
        <end position="1251"/>
    </location>
</feature>
<protein>
    <recommendedName>
        <fullName evidence="2">histidine kinase</fullName>
        <ecNumber evidence="2">2.7.13.3</ecNumber>
    </recommendedName>
</protein>
<dbReference type="SUPFAM" id="SSF55874">
    <property type="entry name" value="ATPase domain of HSP90 chaperone/DNA topoisomerase II/histidine kinase"/>
    <property type="match status" value="2"/>
</dbReference>
<evidence type="ECO:0000256" key="3">
    <source>
        <dbReference type="ARBA" id="ARBA00022553"/>
    </source>
</evidence>
<dbReference type="InterPro" id="IPR005467">
    <property type="entry name" value="His_kinase_dom"/>
</dbReference>
<dbReference type="Gene3D" id="1.10.287.130">
    <property type="match status" value="1"/>
</dbReference>
<dbReference type="AlphaFoldDB" id="A0A8J8NHB2"/>
<keyword evidence="3" id="KW-0597">Phosphoprotein</keyword>
<dbReference type="InterPro" id="IPR004358">
    <property type="entry name" value="Sig_transdc_His_kin-like_C"/>
</dbReference>
<sequence length="1251" mass="136907">MIQGTVIIAIYVEKNQQIATCDSFFKVIFNLKEDILNNTNYVAGVVHDLRNPLTEIYSCTELLSQMIPESSLQSNPELHQVLMAFKRNSENLISMVNNILDFAKIKSKKLELDLQPISIREFLDKILDMHNVKAKQKNLQLLKLIDDSLPERLYMDQSRLTNILVNLISNAIKFTEKGRVQLIANWQPDSSSGNFNSGAANGLEQGLIPAQVGMLQDDSGLNPSKMVRGSSHMMSIEQDQNGAPRVESRFDFLTPYQMISKAGAIQEPSFGNQIHADTLQRHFQSSLHMGSQRDLIFLNLIGQSISNPYQDSREELKASRENPSLLAPMTPQLNGGAHRIIQQITRPNGLSMNPASRLRKSTDQRSQSAPPARQQRVVVQSGEGANRQQIMVNSIDGELLVDEDNMIQGSQSPGQVTMNNTGLSENAAFRGRVSPYISQSRPNNHQQSSHYQQEIINHIEEEKESTFNDRVERGDSLNPNQPLPPLEQIESLCEIPSELSIQEENLSIIEVKEFFGGGSGTNSENTDCRRLDCASRKPVGETLSGKNFQMPPSQEHSQNQLKLVQAELYNAQKATSTHNQSKQLPEIACPKYSGKSITIEDQKRYNLTMDESKQVSADFTAADGINNLGAPSAALQMKRQSVPRNSAGGNLLAAGVQHLATDVHYPGSTAKKEMTVSMVGSQISAGGQGQHLHQREPAHSMSHAGSHNTSPLVVGNNMNGQGSSQAAGVNSVMPLNSSYKERSKTPEPLKILVRDSINVKRPTGGISAVGSQHLNPPQADSQSNSFSAAGTGQDVYSAYFPTNHPLKQSDIDVQFSNQQSPETNQREALMRGGVPGPLNSNNINPILAIIEQDLLNNPRDPHQTFALASVDMGNNSYHNNNVLGNNNSVYNSNMMVSRNLNNMLMINPSQQDTAYNQSRQTALYTAGFPSQAAPAFGMNNGAGAHNSNNSPNSHSMMGSGDTSQLPNVYNTNGVHFTQYNQSSDIARFQFLQGSNNVSGAMGGAVQQQSSIPQSTFAAIAYDQASLYGQQQRGQQKLQQNMIQIENVDVSKSSSNPTRINYENMNRTQTQQSPLVQDHGSLNVRSNPHGHIMTGSLSHSLSKTDNPASMFNQSLNQTLVQQKVDTVSLRSYLTIDNPTTLNDAATKTHRSRYGGITTTANANLFKTMSTKYKNLAGGGGSKESSGTLVLQVWDTGMGIPAEYIDNLFQPFGQAHKGIQKTHGGTGLGLWISKMIVELMGGTISLEITIREA</sequence>
<feature type="compositionally biased region" description="Basic and acidic residues" evidence="6">
    <location>
        <begin position="311"/>
        <end position="320"/>
    </location>
</feature>
<name>A0A8J8NHB2_HALGN</name>
<feature type="compositionally biased region" description="Low complexity" evidence="6">
    <location>
        <begin position="937"/>
        <end position="960"/>
    </location>
</feature>
<proteinExistence type="predicted"/>
<gene>
    <name evidence="8" type="ORF">FGO68_gene8238</name>
</gene>
<dbReference type="CDD" id="cd00082">
    <property type="entry name" value="HisKA"/>
    <property type="match status" value="1"/>
</dbReference>
<evidence type="ECO:0000313" key="8">
    <source>
        <dbReference type="EMBL" id="TNV74709.1"/>
    </source>
</evidence>
<dbReference type="PANTHER" id="PTHR43047:SF78">
    <property type="entry name" value="SENSORY_REGULATORY PROTEIN RPFC"/>
    <property type="match status" value="1"/>
</dbReference>
<dbReference type="InterPro" id="IPR036097">
    <property type="entry name" value="HisK_dim/P_sf"/>
</dbReference>